<reference evidence="16 17" key="1">
    <citation type="submission" date="2021-03" db="EMBL/GenBank/DDBJ databases">
        <title>Winogradskyella sp. nov., isolated from costal sediment.</title>
        <authorList>
            <person name="Gao C."/>
        </authorList>
    </citation>
    <scope>NUCLEOTIDE SEQUENCE [LARGE SCALE GENOMIC DNA]</scope>
    <source>
        <strain evidence="16 17">DF17</strain>
    </source>
</reference>
<evidence type="ECO:0000256" key="1">
    <source>
        <dbReference type="ARBA" id="ARBA00004191"/>
    </source>
</evidence>
<keyword evidence="5" id="KW-0964">Secreted</keyword>
<evidence type="ECO:0000256" key="15">
    <source>
        <dbReference type="ARBA" id="ARBA00043078"/>
    </source>
</evidence>
<evidence type="ECO:0000256" key="13">
    <source>
        <dbReference type="ARBA" id="ARBA00037649"/>
    </source>
</evidence>
<evidence type="ECO:0000256" key="8">
    <source>
        <dbReference type="ARBA" id="ARBA00023136"/>
    </source>
</evidence>
<dbReference type="Gene3D" id="3.20.20.80">
    <property type="entry name" value="Glycosidases"/>
    <property type="match status" value="1"/>
</dbReference>
<dbReference type="PANTHER" id="PTHR16631">
    <property type="entry name" value="GLUCAN 1,3-BETA-GLUCOSIDASE"/>
    <property type="match status" value="1"/>
</dbReference>
<comment type="function">
    <text evidence="13">Glucanases play a role in cell expansion during growth, in cell-cell fusion during mating, and in spore release during sporulation. This enzyme may be involved in beta-glucan degradation. Active on laminarin and lichenan.</text>
</comment>
<evidence type="ECO:0000256" key="9">
    <source>
        <dbReference type="ARBA" id="ARBA00023180"/>
    </source>
</evidence>
<evidence type="ECO:0000256" key="4">
    <source>
        <dbReference type="ARBA" id="ARBA00022512"/>
    </source>
</evidence>
<keyword evidence="7 16" id="KW-0378">Hydrolase</keyword>
<keyword evidence="6" id="KW-0732">Signal</keyword>
<evidence type="ECO:0000256" key="6">
    <source>
        <dbReference type="ARBA" id="ARBA00022729"/>
    </source>
</evidence>
<keyword evidence="12" id="KW-0624">Polysaccharide degradation</keyword>
<dbReference type="InterPro" id="IPR050732">
    <property type="entry name" value="Beta-glucan_modifiers"/>
</dbReference>
<dbReference type="RefSeq" id="WP_208154472.1">
    <property type="nucleotide sequence ID" value="NZ_JAGEVF010000007.1"/>
</dbReference>
<proteinExistence type="predicted"/>
<evidence type="ECO:0000256" key="5">
    <source>
        <dbReference type="ARBA" id="ARBA00022525"/>
    </source>
</evidence>
<organism evidence="16 17">
    <name type="scientific">Winogradskyella pelagia</name>
    <dbReference type="NCBI Taxonomy" id="2819984"/>
    <lineage>
        <taxon>Bacteria</taxon>
        <taxon>Pseudomonadati</taxon>
        <taxon>Bacteroidota</taxon>
        <taxon>Flavobacteriia</taxon>
        <taxon>Flavobacteriales</taxon>
        <taxon>Flavobacteriaceae</taxon>
        <taxon>Winogradskyella</taxon>
    </lineage>
</organism>
<name>A0ABS3T2Z6_9FLAO</name>
<dbReference type="SUPFAM" id="SSF51445">
    <property type="entry name" value="(Trans)glycosidases"/>
    <property type="match status" value="1"/>
</dbReference>
<dbReference type="InterPro" id="IPR000490">
    <property type="entry name" value="Glyco_hydro_17"/>
</dbReference>
<evidence type="ECO:0000256" key="2">
    <source>
        <dbReference type="ARBA" id="ARBA00004236"/>
    </source>
</evidence>
<evidence type="ECO:0000256" key="14">
    <source>
        <dbReference type="ARBA" id="ARBA00042373"/>
    </source>
</evidence>
<comment type="caution">
    <text evidence="16">The sequence shown here is derived from an EMBL/GenBank/DDBJ whole genome shotgun (WGS) entry which is preliminary data.</text>
</comment>
<keyword evidence="3" id="KW-1003">Cell membrane</keyword>
<keyword evidence="11" id="KW-0961">Cell wall biogenesis/degradation</keyword>
<evidence type="ECO:0000256" key="10">
    <source>
        <dbReference type="ARBA" id="ARBA00023277"/>
    </source>
</evidence>
<evidence type="ECO:0000256" key="12">
    <source>
        <dbReference type="ARBA" id="ARBA00023326"/>
    </source>
</evidence>
<protein>
    <recommendedName>
        <fullName evidence="15">Endo-1,3-beta-glucanase btgC</fullName>
    </recommendedName>
    <alternativeName>
        <fullName evidence="14">Laminarinase btgC</fullName>
    </alternativeName>
</protein>
<keyword evidence="9" id="KW-0325">Glycoprotein</keyword>
<evidence type="ECO:0000313" key="17">
    <source>
        <dbReference type="Proteomes" id="UP000676776"/>
    </source>
</evidence>
<dbReference type="Pfam" id="PF00332">
    <property type="entry name" value="Glyco_hydro_17"/>
    <property type="match status" value="1"/>
</dbReference>
<sequence>MKLSKHIFITVILSIFIWSCNQKSKSKEQMQTKSQLTAEDILGNPKYLAMSYGGYRYADHSIEPTAEELKEDMKLLSAMGVKLIRTYKLLKPQAANLVKVISDMKKDDPNFEMYVMLGAWVDCKNSFNTGDGEPIHSLENEENPAEIERAVALANKYPDIIKIIAVGNEAMVKWAASYYVEPNIILKWVNYLQELKKEGKLSKDLWITSSDNFASWGGGGDEYHVEDLNKLIKAVDFISMHTYPMHDTHYQPEFWQKPFADEDMTDLEKIDSSMLRAKAYAIAQYASVKKYMESLGENKPIHIGETGWASFSDGHYGADGSRACDEYKEALYYKHMRDWTNEAGLSCFYFEGFDEPWKGGENSGNSEKHFGLFKVDGKAKYVLWDEVDKGTFKGLTRNGNEITKTYGGDKEAMMKDVLVPLSTEEIPTDN</sequence>
<evidence type="ECO:0000256" key="3">
    <source>
        <dbReference type="ARBA" id="ARBA00022475"/>
    </source>
</evidence>
<keyword evidence="8" id="KW-0472">Membrane</keyword>
<evidence type="ECO:0000256" key="7">
    <source>
        <dbReference type="ARBA" id="ARBA00022801"/>
    </source>
</evidence>
<keyword evidence="10" id="KW-0119">Carbohydrate metabolism</keyword>
<keyword evidence="4" id="KW-0134">Cell wall</keyword>
<dbReference type="EMBL" id="JAGEVF010000007">
    <property type="protein sequence ID" value="MBO3117112.1"/>
    <property type="molecule type" value="Genomic_DNA"/>
</dbReference>
<evidence type="ECO:0000256" key="11">
    <source>
        <dbReference type="ARBA" id="ARBA00023316"/>
    </source>
</evidence>
<keyword evidence="17" id="KW-1185">Reference proteome</keyword>
<dbReference type="GO" id="GO:0016787">
    <property type="term" value="F:hydrolase activity"/>
    <property type="evidence" value="ECO:0007669"/>
    <property type="project" value="UniProtKB-KW"/>
</dbReference>
<accession>A0ABS3T2Z6</accession>
<comment type="subcellular location">
    <subcellularLocation>
        <location evidence="2">Cell membrane</location>
    </subcellularLocation>
    <subcellularLocation>
        <location evidence="1">Secreted</location>
        <location evidence="1">Cell wall</location>
    </subcellularLocation>
</comment>
<gene>
    <name evidence="16" type="ORF">J4050_10155</name>
</gene>
<dbReference type="PANTHER" id="PTHR16631:SF17">
    <property type="entry name" value="GLUCAN ENDO-1,3-BETA-GLUCOSIDASE BTGC"/>
    <property type="match status" value="1"/>
</dbReference>
<dbReference type="Proteomes" id="UP000676776">
    <property type="component" value="Unassembled WGS sequence"/>
</dbReference>
<evidence type="ECO:0000313" key="16">
    <source>
        <dbReference type="EMBL" id="MBO3117112.1"/>
    </source>
</evidence>
<dbReference type="InterPro" id="IPR017853">
    <property type="entry name" value="GH"/>
</dbReference>